<evidence type="ECO:0000256" key="2">
    <source>
        <dbReference type="ARBA" id="ARBA00010617"/>
    </source>
</evidence>
<dbReference type="EMBL" id="ABEU02000005">
    <property type="protein sequence ID" value="PNR53935.1"/>
    <property type="molecule type" value="Genomic_DNA"/>
</dbReference>
<keyword evidence="7" id="KW-0503">Monooxygenase</keyword>
<reference evidence="10" key="3">
    <citation type="submission" date="2020-12" db="UniProtKB">
        <authorList>
            <consortium name="EnsemblPlants"/>
        </authorList>
    </citation>
    <scope>IDENTIFICATION</scope>
</reference>
<dbReference type="InterPro" id="IPR001128">
    <property type="entry name" value="Cyt_P450"/>
</dbReference>
<dbReference type="Pfam" id="PF00067">
    <property type="entry name" value="p450"/>
    <property type="match status" value="2"/>
</dbReference>
<keyword evidence="11" id="KW-1185">Reference proteome</keyword>
<keyword evidence="4" id="KW-0479">Metal-binding</keyword>
<evidence type="ECO:0000256" key="8">
    <source>
        <dbReference type="SAM" id="Phobius"/>
    </source>
</evidence>
<keyword evidence="5" id="KW-0560">Oxidoreductase</keyword>
<name>A0A2K1KJI9_PHYPA</name>
<evidence type="ECO:0000256" key="4">
    <source>
        <dbReference type="ARBA" id="ARBA00022723"/>
    </source>
</evidence>
<reference evidence="9 11" key="1">
    <citation type="journal article" date="2008" name="Science">
        <title>The Physcomitrella genome reveals evolutionary insights into the conquest of land by plants.</title>
        <authorList>
            <person name="Rensing S."/>
            <person name="Lang D."/>
            <person name="Zimmer A."/>
            <person name="Terry A."/>
            <person name="Salamov A."/>
            <person name="Shapiro H."/>
            <person name="Nishiyama T."/>
            <person name="Perroud P.-F."/>
            <person name="Lindquist E."/>
            <person name="Kamisugi Y."/>
            <person name="Tanahashi T."/>
            <person name="Sakakibara K."/>
            <person name="Fujita T."/>
            <person name="Oishi K."/>
            <person name="Shin-I T."/>
            <person name="Kuroki Y."/>
            <person name="Toyoda A."/>
            <person name="Suzuki Y."/>
            <person name="Hashimoto A."/>
            <person name="Yamaguchi K."/>
            <person name="Sugano A."/>
            <person name="Kohara Y."/>
            <person name="Fujiyama A."/>
            <person name="Anterola A."/>
            <person name="Aoki S."/>
            <person name="Ashton N."/>
            <person name="Barbazuk W.B."/>
            <person name="Barker E."/>
            <person name="Bennetzen J."/>
            <person name="Bezanilla M."/>
            <person name="Blankenship R."/>
            <person name="Cho S.H."/>
            <person name="Dutcher S."/>
            <person name="Estelle M."/>
            <person name="Fawcett J.A."/>
            <person name="Gundlach H."/>
            <person name="Hanada K."/>
            <person name="Heyl A."/>
            <person name="Hicks K.A."/>
            <person name="Hugh J."/>
            <person name="Lohr M."/>
            <person name="Mayer K."/>
            <person name="Melkozernov A."/>
            <person name="Murata T."/>
            <person name="Nelson D."/>
            <person name="Pils B."/>
            <person name="Prigge M."/>
            <person name="Reiss B."/>
            <person name="Renner T."/>
            <person name="Rombauts S."/>
            <person name="Rushton P."/>
            <person name="Sanderfoot A."/>
            <person name="Schween G."/>
            <person name="Shiu S.-H."/>
            <person name="Stueber K."/>
            <person name="Theodoulou F.L."/>
            <person name="Tu H."/>
            <person name="Van de Peer Y."/>
            <person name="Verrier P.J."/>
            <person name="Waters E."/>
            <person name="Wood A."/>
            <person name="Yang L."/>
            <person name="Cove D."/>
            <person name="Cuming A."/>
            <person name="Hasebe M."/>
            <person name="Lucas S."/>
            <person name="Mishler D.B."/>
            <person name="Reski R."/>
            <person name="Grigoriev I."/>
            <person name="Quatrano R.S."/>
            <person name="Boore J.L."/>
        </authorList>
    </citation>
    <scope>NUCLEOTIDE SEQUENCE [LARGE SCALE GENOMIC DNA]</scope>
    <source>
        <strain evidence="10 11">cv. Gransden 2004</strain>
    </source>
</reference>
<comment type="similarity">
    <text evidence="2">Belongs to the cytochrome P450 family.</text>
</comment>
<feature type="transmembrane region" description="Helical" evidence="8">
    <location>
        <begin position="27"/>
        <end position="46"/>
    </location>
</feature>
<dbReference type="InterPro" id="IPR036396">
    <property type="entry name" value="Cyt_P450_sf"/>
</dbReference>
<dbReference type="PaxDb" id="3218-PP1S350_38V6.1"/>
<proteinExistence type="inferred from homology"/>
<dbReference type="Gene3D" id="1.10.630.10">
    <property type="entry name" value="Cytochrome P450"/>
    <property type="match status" value="1"/>
</dbReference>
<evidence type="ECO:0000256" key="1">
    <source>
        <dbReference type="ARBA" id="ARBA00001971"/>
    </source>
</evidence>
<organism evidence="9">
    <name type="scientific">Physcomitrium patens</name>
    <name type="common">Spreading-leaved earth moss</name>
    <name type="synonym">Physcomitrella patens</name>
    <dbReference type="NCBI Taxonomy" id="3218"/>
    <lineage>
        <taxon>Eukaryota</taxon>
        <taxon>Viridiplantae</taxon>
        <taxon>Streptophyta</taxon>
        <taxon>Embryophyta</taxon>
        <taxon>Bryophyta</taxon>
        <taxon>Bryophytina</taxon>
        <taxon>Bryopsida</taxon>
        <taxon>Funariidae</taxon>
        <taxon>Funariales</taxon>
        <taxon>Funariaceae</taxon>
        <taxon>Physcomitrium</taxon>
    </lineage>
</organism>
<accession>A0A2K1KJI9</accession>
<evidence type="ECO:0000256" key="7">
    <source>
        <dbReference type="ARBA" id="ARBA00023033"/>
    </source>
</evidence>
<keyword evidence="8" id="KW-1133">Transmembrane helix</keyword>
<dbReference type="InParanoid" id="A0A2K1KJI9"/>
<dbReference type="GO" id="GO:0016705">
    <property type="term" value="F:oxidoreductase activity, acting on paired donors, with incorporation or reduction of molecular oxygen"/>
    <property type="evidence" value="ECO:0007669"/>
    <property type="project" value="InterPro"/>
</dbReference>
<dbReference type="GO" id="GO:0020037">
    <property type="term" value="F:heme binding"/>
    <property type="evidence" value="ECO:0007669"/>
    <property type="project" value="InterPro"/>
</dbReference>
<evidence type="ECO:0000313" key="11">
    <source>
        <dbReference type="Proteomes" id="UP000006727"/>
    </source>
</evidence>
<reference evidence="9 11" key="2">
    <citation type="journal article" date="2018" name="Plant J.">
        <title>The Physcomitrella patens chromosome-scale assembly reveals moss genome structure and evolution.</title>
        <authorList>
            <person name="Lang D."/>
            <person name="Ullrich K.K."/>
            <person name="Murat F."/>
            <person name="Fuchs J."/>
            <person name="Jenkins J."/>
            <person name="Haas F.B."/>
            <person name="Piednoel M."/>
            <person name="Gundlach H."/>
            <person name="Van Bel M."/>
            <person name="Meyberg R."/>
            <person name="Vives C."/>
            <person name="Morata J."/>
            <person name="Symeonidi A."/>
            <person name="Hiss M."/>
            <person name="Muchero W."/>
            <person name="Kamisugi Y."/>
            <person name="Saleh O."/>
            <person name="Blanc G."/>
            <person name="Decker E.L."/>
            <person name="van Gessel N."/>
            <person name="Grimwood J."/>
            <person name="Hayes R.D."/>
            <person name="Graham S.W."/>
            <person name="Gunter L.E."/>
            <person name="McDaniel S.F."/>
            <person name="Hoernstein S.N.W."/>
            <person name="Larsson A."/>
            <person name="Li F.W."/>
            <person name="Perroud P.F."/>
            <person name="Phillips J."/>
            <person name="Ranjan P."/>
            <person name="Rokshar D.S."/>
            <person name="Rothfels C.J."/>
            <person name="Schneider L."/>
            <person name="Shu S."/>
            <person name="Stevenson D.W."/>
            <person name="Thummler F."/>
            <person name="Tillich M."/>
            <person name="Villarreal Aguilar J.C."/>
            <person name="Widiez T."/>
            <person name="Wong G.K."/>
            <person name="Wymore A."/>
            <person name="Zhang Y."/>
            <person name="Zimmer A.D."/>
            <person name="Quatrano R.S."/>
            <person name="Mayer K.F.X."/>
            <person name="Goodstein D."/>
            <person name="Casacuberta J.M."/>
            <person name="Vandepoele K."/>
            <person name="Reski R."/>
            <person name="Cuming A.C."/>
            <person name="Tuskan G.A."/>
            <person name="Maumus F."/>
            <person name="Salse J."/>
            <person name="Schmutz J."/>
            <person name="Rensing S.A."/>
        </authorList>
    </citation>
    <scope>NUCLEOTIDE SEQUENCE [LARGE SCALE GENOMIC DNA]</scope>
    <source>
        <strain evidence="10 11">cv. Gransden 2004</strain>
    </source>
</reference>
<protein>
    <recommendedName>
        <fullName evidence="12">Cytochrome P450</fullName>
    </recommendedName>
</protein>
<keyword evidence="8" id="KW-0472">Membrane</keyword>
<dbReference type="OMA" id="NCKSDDY"/>
<evidence type="ECO:0000256" key="6">
    <source>
        <dbReference type="ARBA" id="ARBA00023004"/>
    </source>
</evidence>
<dbReference type="InterPro" id="IPR002402">
    <property type="entry name" value="Cyt_P450_E_grp-II"/>
</dbReference>
<evidence type="ECO:0000313" key="10">
    <source>
        <dbReference type="EnsemblPlants" id="Pp3c5_13180V3.1"/>
    </source>
</evidence>
<keyword evidence="3" id="KW-0349">Heme</keyword>
<evidence type="ECO:0000256" key="5">
    <source>
        <dbReference type="ARBA" id="ARBA00023002"/>
    </source>
</evidence>
<dbReference type="GO" id="GO:0004497">
    <property type="term" value="F:monooxygenase activity"/>
    <property type="evidence" value="ECO:0007669"/>
    <property type="project" value="UniProtKB-KW"/>
</dbReference>
<gene>
    <name evidence="9" type="ORF">PHYPA_007610</name>
</gene>
<keyword evidence="6" id="KW-0408">Iron</keyword>
<dbReference type="Proteomes" id="UP000006727">
    <property type="component" value="Chromosome 5"/>
</dbReference>
<dbReference type="STRING" id="3218.A0A2K1KJI9"/>
<dbReference type="PRINTS" id="PR00464">
    <property type="entry name" value="EP450II"/>
</dbReference>
<sequence>MGDEGPKLLEVLNGTKSFIGNAGRVEAWITVVVALVVIVSSTWLWLCKRSGRRKRIPGPAIWPVIGSMLDIVQNFDTLNDWYLSYFSDDVKTFAFAIPEFPRSLKFFATVDPVNVEYILTNIHKYGKLSTLTKIGPGLQERAGDFLGSGMLMTDGAAWKRHRRIASTEFSTSKLRDHCDTVFREGAIKLANVLKSAMAVKDPVEIQDLAIRLTLDNICKMAFGVELGCLAITLPDVPFARAFDDAALNIGDECCFREAIRNLDMFAVNVINKRRKEISAAHDAGREFNKEDLLSRFMSHRAGGDDSYNDKELRDVRVDFLLARRDTSAVTIAWFTYAMCRHSDIADKIHKEGVDVVGYHTDFESMAQRLKHEVLGRMHYLHAALSESLRLHPPLARDSKYVFEDDALPDGTKVRKDDFVHHVPYSMGRMPFLRDSDVLEFKPERWLKDGAFQSVYIKRISGTDLTLQIVRIVN</sequence>
<evidence type="ECO:0000313" key="9">
    <source>
        <dbReference type="EMBL" id="PNR53935.1"/>
    </source>
</evidence>
<comment type="cofactor">
    <cofactor evidence="1">
        <name>heme</name>
        <dbReference type="ChEBI" id="CHEBI:30413"/>
    </cofactor>
</comment>
<dbReference type="GO" id="GO:0005506">
    <property type="term" value="F:iron ion binding"/>
    <property type="evidence" value="ECO:0007669"/>
    <property type="project" value="InterPro"/>
</dbReference>
<dbReference type="SUPFAM" id="SSF48264">
    <property type="entry name" value="Cytochrome P450"/>
    <property type="match status" value="1"/>
</dbReference>
<dbReference type="Gramene" id="Pp3c5_13180V3.1">
    <property type="protein sequence ID" value="Pp3c5_13180V3.1"/>
    <property type="gene ID" value="Pp3c5_13180"/>
</dbReference>
<dbReference type="EnsemblPlants" id="Pp3c5_13180V3.1">
    <property type="protein sequence ID" value="Pp3c5_13180V3.1"/>
    <property type="gene ID" value="Pp3c5_13180"/>
</dbReference>
<dbReference type="AlphaFoldDB" id="A0A2K1KJI9"/>
<keyword evidence="8" id="KW-0812">Transmembrane</keyword>
<evidence type="ECO:0000256" key="3">
    <source>
        <dbReference type="ARBA" id="ARBA00022617"/>
    </source>
</evidence>
<evidence type="ECO:0008006" key="12">
    <source>
        <dbReference type="Google" id="ProtNLM"/>
    </source>
</evidence>
<dbReference type="PANTHER" id="PTHR24296">
    <property type="entry name" value="CYTOCHROME P450"/>
    <property type="match status" value="1"/>
</dbReference>